<gene>
    <name evidence="1" type="ORF">SDC9_106088</name>
</gene>
<sequence>MSYKPTNWQDDIYDEESGELIQEGTPMSRPQFFNMETGIFAGNVLGLVLLQELLQVRRNVADLEGELIEVQLTNSQKYPFNNSTKTIAFSKERDALTYEIGTEVLSANGPIGEVEVFDKAINGCKVKFTGSATAAAIRCYIRGGMK</sequence>
<comment type="caution">
    <text evidence="1">The sequence shown here is derived from an EMBL/GenBank/DDBJ whole genome shotgun (WGS) entry which is preliminary data.</text>
</comment>
<proteinExistence type="predicted"/>
<accession>A0A645B2E2</accession>
<organism evidence="1">
    <name type="scientific">bioreactor metagenome</name>
    <dbReference type="NCBI Taxonomy" id="1076179"/>
    <lineage>
        <taxon>unclassified sequences</taxon>
        <taxon>metagenomes</taxon>
        <taxon>ecological metagenomes</taxon>
    </lineage>
</organism>
<evidence type="ECO:0000313" key="1">
    <source>
        <dbReference type="EMBL" id="MPM59248.1"/>
    </source>
</evidence>
<name>A0A645B2E2_9ZZZZ</name>
<dbReference type="AlphaFoldDB" id="A0A645B2E2"/>
<protein>
    <submittedName>
        <fullName evidence="1">Uncharacterized protein</fullName>
    </submittedName>
</protein>
<reference evidence="1" key="1">
    <citation type="submission" date="2019-08" db="EMBL/GenBank/DDBJ databases">
        <authorList>
            <person name="Kucharzyk K."/>
            <person name="Murdoch R.W."/>
            <person name="Higgins S."/>
            <person name="Loffler F."/>
        </authorList>
    </citation>
    <scope>NUCLEOTIDE SEQUENCE</scope>
</reference>
<dbReference type="EMBL" id="VSSQ01017195">
    <property type="protein sequence ID" value="MPM59248.1"/>
    <property type="molecule type" value="Genomic_DNA"/>
</dbReference>